<gene>
    <name evidence="2" type="ORF">DIAAKJNI_00202</name>
    <name evidence="3" type="ORF">DIAAKJNI_00213</name>
</gene>
<keyword evidence="1" id="KW-0812">Transmembrane</keyword>
<organism evidence="3 4">
    <name type="scientific">Candidatus Argoarchaeum ethanivorans</name>
    <dbReference type="NCBI Taxonomy" id="2608793"/>
    <lineage>
        <taxon>Archaea</taxon>
        <taxon>Methanobacteriati</taxon>
        <taxon>Methanobacteriota</taxon>
        <taxon>Stenosarchaea group</taxon>
        <taxon>Methanomicrobia</taxon>
        <taxon>Methanosarcinales</taxon>
        <taxon>Methanosarcinales incertae sedis</taxon>
        <taxon>GOM Arc I cluster</taxon>
        <taxon>Candidatus Argoarchaeum</taxon>
    </lineage>
</organism>
<keyword evidence="1" id="KW-0472">Membrane</keyword>
<keyword evidence="1" id="KW-1133">Transmembrane helix</keyword>
<dbReference type="EMBL" id="CAJHIQ010000008">
    <property type="protein sequence ID" value="CAD6492071.1"/>
    <property type="molecule type" value="Genomic_DNA"/>
</dbReference>
<evidence type="ECO:0000313" key="4">
    <source>
        <dbReference type="Proteomes" id="UP000639006"/>
    </source>
</evidence>
<name>A0A811T481_9EURY</name>
<evidence type="ECO:0008006" key="5">
    <source>
        <dbReference type="Google" id="ProtNLM"/>
    </source>
</evidence>
<protein>
    <recommendedName>
        <fullName evidence="5">DUF4352 domain-containing protein</fullName>
    </recommendedName>
</protein>
<dbReference type="Proteomes" id="UP000639006">
    <property type="component" value="Unassembled WGS sequence"/>
</dbReference>
<evidence type="ECO:0000313" key="2">
    <source>
        <dbReference type="EMBL" id="CAD6492071.1"/>
    </source>
</evidence>
<dbReference type="EMBL" id="CAJHIQ010000008">
    <property type="protein sequence ID" value="CAD6492086.1"/>
    <property type="molecule type" value="Genomic_DNA"/>
</dbReference>
<reference evidence="3" key="1">
    <citation type="submission" date="2020-10" db="EMBL/GenBank/DDBJ databases">
        <authorList>
            <person name="Hahn C.J."/>
            <person name="Laso-Perez R."/>
            <person name="Vulcano F."/>
            <person name="Vaziourakis K.-M."/>
            <person name="Stokke R."/>
            <person name="Steen I.H."/>
            <person name="Teske A."/>
            <person name="Boetius A."/>
            <person name="Liebeke M."/>
            <person name="Amann R."/>
            <person name="Knittel K."/>
        </authorList>
    </citation>
    <scope>NUCLEOTIDE SEQUENCE</scope>
    <source>
        <strain evidence="3">Gfbio:e3339647-f889-4370-9287-4fb5cb688e4c:AG392M11_GoMArc1</strain>
    </source>
</reference>
<dbReference type="AlphaFoldDB" id="A0A811T481"/>
<comment type="caution">
    <text evidence="3">The sequence shown here is derived from an EMBL/GenBank/DDBJ whole genome shotgun (WGS) entry which is preliminary data.</text>
</comment>
<proteinExistence type="predicted"/>
<accession>A0A811T481</accession>
<evidence type="ECO:0000313" key="3">
    <source>
        <dbReference type="EMBL" id="CAD6492086.1"/>
    </source>
</evidence>
<feature type="transmembrane region" description="Helical" evidence="1">
    <location>
        <begin position="7"/>
        <end position="31"/>
    </location>
</feature>
<evidence type="ECO:0000256" key="1">
    <source>
        <dbReference type="SAM" id="Phobius"/>
    </source>
</evidence>
<sequence>MKNKIKILVIGVMIAAITIGVVIVGNVVFGYSSFAGPKESGMDISYDVVCTQGAAENLTGMERVKVYGTVHVTGDEEFKNIAVTVIFTDTAHDRVVRKTVVEGVDLLPDGAASIEFDAEYLRELTIPKTLVNETIQVNWIENGQLKTFTTR</sequence>